<protein>
    <submittedName>
        <fullName evidence="2">Uncharacterized protein</fullName>
    </submittedName>
</protein>
<organism evidence="2 3">
    <name type="scientific">Halocaridina rubra</name>
    <name type="common">Hawaiian red shrimp</name>
    <dbReference type="NCBI Taxonomy" id="373956"/>
    <lineage>
        <taxon>Eukaryota</taxon>
        <taxon>Metazoa</taxon>
        <taxon>Ecdysozoa</taxon>
        <taxon>Arthropoda</taxon>
        <taxon>Crustacea</taxon>
        <taxon>Multicrustacea</taxon>
        <taxon>Malacostraca</taxon>
        <taxon>Eumalacostraca</taxon>
        <taxon>Eucarida</taxon>
        <taxon>Decapoda</taxon>
        <taxon>Pleocyemata</taxon>
        <taxon>Caridea</taxon>
        <taxon>Atyoidea</taxon>
        <taxon>Atyidae</taxon>
        <taxon>Halocaridina</taxon>
    </lineage>
</organism>
<feature type="non-terminal residue" evidence="2">
    <location>
        <position position="1"/>
    </location>
</feature>
<keyword evidence="1" id="KW-0812">Transmembrane</keyword>
<gene>
    <name evidence="2" type="ORF">SK128_026071</name>
</gene>
<keyword evidence="1" id="KW-1133">Transmembrane helix</keyword>
<name>A0AAN8XGD2_HALRR</name>
<dbReference type="Proteomes" id="UP001381693">
    <property type="component" value="Unassembled WGS sequence"/>
</dbReference>
<evidence type="ECO:0000256" key="1">
    <source>
        <dbReference type="SAM" id="Phobius"/>
    </source>
</evidence>
<keyword evidence="1" id="KW-0472">Membrane</keyword>
<keyword evidence="3" id="KW-1185">Reference proteome</keyword>
<comment type="caution">
    <text evidence="2">The sequence shown here is derived from an EMBL/GenBank/DDBJ whole genome shotgun (WGS) entry which is preliminary data.</text>
</comment>
<dbReference type="AlphaFoldDB" id="A0AAN8XGD2"/>
<evidence type="ECO:0000313" key="3">
    <source>
        <dbReference type="Proteomes" id="UP001381693"/>
    </source>
</evidence>
<sequence>LGVSGWILLGLATVAFLVLIWLYVDTVSFTSKNHPPRHKATTAIVLTVYPDVFHHPGLHVLTLQSLPAGARAMQLSRTIVPEVEFVFGRLCSAMVCSVYVAVPRYDPKLLWRRIPFCCQNVWHSSSLERTSLLLLAMLCMS</sequence>
<reference evidence="2 3" key="1">
    <citation type="submission" date="2023-11" db="EMBL/GenBank/DDBJ databases">
        <title>Halocaridina rubra genome assembly.</title>
        <authorList>
            <person name="Smith C."/>
        </authorList>
    </citation>
    <scope>NUCLEOTIDE SEQUENCE [LARGE SCALE GENOMIC DNA]</scope>
    <source>
        <strain evidence="2">EP-1</strain>
        <tissue evidence="2">Whole</tissue>
    </source>
</reference>
<evidence type="ECO:0000313" key="2">
    <source>
        <dbReference type="EMBL" id="KAK7077749.1"/>
    </source>
</evidence>
<accession>A0AAN8XGD2</accession>
<dbReference type="EMBL" id="JAXCGZ010008316">
    <property type="protein sequence ID" value="KAK7077749.1"/>
    <property type="molecule type" value="Genomic_DNA"/>
</dbReference>
<feature type="transmembrane region" description="Helical" evidence="1">
    <location>
        <begin position="6"/>
        <end position="24"/>
    </location>
</feature>
<proteinExistence type="predicted"/>